<dbReference type="PANTHER" id="PTHR34861:SF10">
    <property type="entry name" value="CYCLASE"/>
    <property type="match status" value="1"/>
</dbReference>
<organism evidence="1 2">
    <name type="scientific">Albimonas pacifica</name>
    <dbReference type="NCBI Taxonomy" id="1114924"/>
    <lineage>
        <taxon>Bacteria</taxon>
        <taxon>Pseudomonadati</taxon>
        <taxon>Pseudomonadota</taxon>
        <taxon>Alphaproteobacteria</taxon>
        <taxon>Rhodobacterales</taxon>
        <taxon>Paracoccaceae</taxon>
        <taxon>Albimonas</taxon>
    </lineage>
</organism>
<dbReference type="GO" id="GO:0004061">
    <property type="term" value="F:arylformamidase activity"/>
    <property type="evidence" value="ECO:0007669"/>
    <property type="project" value="InterPro"/>
</dbReference>
<gene>
    <name evidence="1" type="ORF">SAMN05216258_101107</name>
</gene>
<dbReference type="Gene3D" id="3.50.30.50">
    <property type="entry name" value="Putative cyclase"/>
    <property type="match status" value="1"/>
</dbReference>
<reference evidence="1 2" key="1">
    <citation type="submission" date="2016-10" db="EMBL/GenBank/DDBJ databases">
        <authorList>
            <person name="de Groot N.N."/>
        </authorList>
    </citation>
    <scope>NUCLEOTIDE SEQUENCE [LARGE SCALE GENOMIC DNA]</scope>
    <source>
        <strain evidence="1 2">CGMCC 1.11030</strain>
    </source>
</reference>
<dbReference type="SUPFAM" id="SSF102198">
    <property type="entry name" value="Putative cyclase"/>
    <property type="match status" value="1"/>
</dbReference>
<protein>
    <submittedName>
        <fullName evidence="1">Kynurenine formamidase</fullName>
    </submittedName>
</protein>
<dbReference type="EMBL" id="FOQH01000001">
    <property type="protein sequence ID" value="SFH61951.1"/>
    <property type="molecule type" value="Genomic_DNA"/>
</dbReference>
<keyword evidence="2" id="KW-1185">Reference proteome</keyword>
<evidence type="ECO:0000313" key="2">
    <source>
        <dbReference type="Proteomes" id="UP000199377"/>
    </source>
</evidence>
<dbReference type="OrthoDB" id="7067800at2"/>
<dbReference type="Proteomes" id="UP000199377">
    <property type="component" value="Unassembled WGS sequence"/>
</dbReference>
<proteinExistence type="predicted"/>
<dbReference type="InterPro" id="IPR037175">
    <property type="entry name" value="KFase_sf"/>
</dbReference>
<dbReference type="PANTHER" id="PTHR34861">
    <property type="match status" value="1"/>
</dbReference>
<dbReference type="AlphaFoldDB" id="A0A1I3BJN7"/>
<dbReference type="RefSeq" id="WP_092856719.1">
    <property type="nucleotide sequence ID" value="NZ_FOQH01000001.1"/>
</dbReference>
<evidence type="ECO:0000313" key="1">
    <source>
        <dbReference type="EMBL" id="SFH61951.1"/>
    </source>
</evidence>
<accession>A0A1I3BJN7</accession>
<dbReference type="STRING" id="1114924.SAMN05216258_101107"/>
<dbReference type="GO" id="GO:0019441">
    <property type="term" value="P:L-tryptophan catabolic process to kynurenine"/>
    <property type="evidence" value="ECO:0007669"/>
    <property type="project" value="InterPro"/>
</dbReference>
<name>A0A1I3BJN7_9RHOB</name>
<dbReference type="Pfam" id="PF04199">
    <property type="entry name" value="Cyclase"/>
    <property type="match status" value="1"/>
</dbReference>
<dbReference type="InterPro" id="IPR007325">
    <property type="entry name" value="KFase/CYL"/>
</dbReference>
<sequence>MTACMHDHAQWPGGETLGACRLLTPRTTLAALSLAREGRVIDLGQSVQADAPRIPPNQTPYVMSLSARSAATLKVRRAMGVENEVGSNLERVGMTMHVGTHIDALGHFTIGDRMFGNRSAEEVVGDQGLAELGAEQIPPIVTRALVMDLSGLDGGEHLEAGRPVGVADLEAWCARTGLEPREADAVLLRTGWGRFYMTDNPRYVAGEPGLDLPAARWLTERGVVAIGADTMAVEVLPGTDHPRILMPVHQHCLVEAGVHLIENLALDALAETGAAEVCFIAAAPKFTGATGAPLRPLALI</sequence>